<evidence type="ECO:0000259" key="1">
    <source>
        <dbReference type="Pfam" id="PF01593"/>
    </source>
</evidence>
<dbReference type="GO" id="GO:0016491">
    <property type="term" value="F:oxidoreductase activity"/>
    <property type="evidence" value="ECO:0007669"/>
    <property type="project" value="InterPro"/>
</dbReference>
<dbReference type="AlphaFoldDB" id="A0A507C0Q5"/>
<dbReference type="InterPro" id="IPR002937">
    <property type="entry name" value="Amino_oxidase"/>
</dbReference>
<dbReference type="OrthoDB" id="5046242at2759"/>
<dbReference type="PANTHER" id="PTHR10742:SF410">
    <property type="entry name" value="LYSINE-SPECIFIC HISTONE DEMETHYLASE 2"/>
    <property type="match status" value="1"/>
</dbReference>
<dbReference type="Pfam" id="PF01593">
    <property type="entry name" value="Amino_oxidase"/>
    <property type="match status" value="2"/>
</dbReference>
<evidence type="ECO:0000313" key="3">
    <source>
        <dbReference type="Proteomes" id="UP000319731"/>
    </source>
</evidence>
<comment type="caution">
    <text evidence="2">The sequence shown here is derived from an EMBL/GenBank/DDBJ whole genome shotgun (WGS) entry which is preliminary data.</text>
</comment>
<dbReference type="EMBL" id="QEAO01000028">
    <property type="protein sequence ID" value="TPX32629.1"/>
    <property type="molecule type" value="Genomic_DNA"/>
</dbReference>
<feature type="domain" description="Amine oxidase" evidence="1">
    <location>
        <begin position="17"/>
        <end position="415"/>
    </location>
</feature>
<dbReference type="Gene3D" id="3.90.660.10">
    <property type="match status" value="1"/>
</dbReference>
<dbReference type="Gene3D" id="3.50.50.60">
    <property type="entry name" value="FAD/NAD(P)-binding domain"/>
    <property type="match status" value="2"/>
</dbReference>
<dbReference type="GeneID" id="42005498"/>
<sequence length="497" mass="54776">MAQKIIVIGSGMSGLTAGGRIKTDTQYGVNIDMGASWIHGADGNPLTDLVPNARKVVFERIQMFKPDGKPISIERSRELLDVVRTAKETFWGVFERAANYVRSTHADMSMRDFIDQDEEWKRQLERDDLSREMLPFLEKAIENIEAADLETMSIREWDINDFGGEHCYLVDGYTELLKKSGEHILAEKDTRIFLNHVVTSIDYSGEKGADVINPVTVHTNQGDFSCAAVLTTIPLGYLKAHHQSIFNPPLPISKKQAIEGLGFGVLDKTILKFEKAFWPMDVEFFYGFVDNADPTQKPSLVSFLNVTRLHPELSDPPAILVAYYAQSTAMRMEGLTDKQVGEVFMTSIKRNFSDNVDEIKLVDLTVVRWACDPFALGSYSSIPVGQSGECNDALAAPLRLGGGVYTAPISTTNGHINGDINGHSGDSNGTLLPLLPNLTSPAIPTDPSNPTNNTNNPVVFFAGEATNRNHFATIHGALLSGRREANRMINLLAECKV</sequence>
<keyword evidence="3" id="KW-1185">Reference proteome</keyword>
<evidence type="ECO:0000313" key="2">
    <source>
        <dbReference type="EMBL" id="TPX32629.1"/>
    </source>
</evidence>
<dbReference type="Proteomes" id="UP000319731">
    <property type="component" value="Unassembled WGS sequence"/>
</dbReference>
<dbReference type="SUPFAM" id="SSF54373">
    <property type="entry name" value="FAD-linked reductases, C-terminal domain"/>
    <property type="match status" value="1"/>
</dbReference>
<dbReference type="InterPro" id="IPR050281">
    <property type="entry name" value="Flavin_monoamine_oxidase"/>
</dbReference>
<dbReference type="RefSeq" id="XP_031023807.1">
    <property type="nucleotide sequence ID" value="XM_031170201.1"/>
</dbReference>
<reference evidence="2 3" key="1">
    <citation type="journal article" date="2019" name="Sci. Rep.">
        <title>Comparative genomics of chytrid fungi reveal insights into the obligate biotrophic and pathogenic lifestyle of Synchytrium endobioticum.</title>
        <authorList>
            <person name="van de Vossenberg B.T.L.H."/>
            <person name="Warris S."/>
            <person name="Nguyen H.D.T."/>
            <person name="van Gent-Pelzer M.P.E."/>
            <person name="Joly D.L."/>
            <person name="van de Geest H.C."/>
            <person name="Bonants P.J.M."/>
            <person name="Smith D.S."/>
            <person name="Levesque C.A."/>
            <person name="van der Lee T.A.J."/>
        </authorList>
    </citation>
    <scope>NUCLEOTIDE SEQUENCE [LARGE SCALE GENOMIC DNA]</scope>
    <source>
        <strain evidence="2 3">JEL517</strain>
    </source>
</reference>
<gene>
    <name evidence="2" type="ORF">SmJEL517_g04273</name>
</gene>
<proteinExistence type="predicted"/>
<accession>A0A507C0Q5</accession>
<dbReference type="SUPFAM" id="SSF51905">
    <property type="entry name" value="FAD/NAD(P)-binding domain"/>
    <property type="match status" value="1"/>
</dbReference>
<dbReference type="PANTHER" id="PTHR10742">
    <property type="entry name" value="FLAVIN MONOAMINE OXIDASE"/>
    <property type="match status" value="1"/>
</dbReference>
<feature type="domain" description="Amine oxidase" evidence="1">
    <location>
        <begin position="448"/>
        <end position="489"/>
    </location>
</feature>
<organism evidence="2 3">
    <name type="scientific">Synchytrium microbalum</name>
    <dbReference type="NCBI Taxonomy" id="1806994"/>
    <lineage>
        <taxon>Eukaryota</taxon>
        <taxon>Fungi</taxon>
        <taxon>Fungi incertae sedis</taxon>
        <taxon>Chytridiomycota</taxon>
        <taxon>Chytridiomycota incertae sedis</taxon>
        <taxon>Chytridiomycetes</taxon>
        <taxon>Synchytriales</taxon>
        <taxon>Synchytriaceae</taxon>
        <taxon>Synchytrium</taxon>
    </lineage>
</organism>
<dbReference type="STRING" id="1806994.A0A507C0Q5"/>
<name>A0A507C0Q5_9FUNG</name>
<dbReference type="InterPro" id="IPR036188">
    <property type="entry name" value="FAD/NAD-bd_sf"/>
</dbReference>
<protein>
    <recommendedName>
        <fullName evidence="1">Amine oxidase domain-containing protein</fullName>
    </recommendedName>
</protein>